<dbReference type="SUPFAM" id="SSF47473">
    <property type="entry name" value="EF-hand"/>
    <property type="match status" value="1"/>
</dbReference>
<feature type="region of interest" description="Disordered" evidence="10">
    <location>
        <begin position="298"/>
        <end position="322"/>
    </location>
</feature>
<dbReference type="PROSITE" id="PS50920">
    <property type="entry name" value="SOLCAR"/>
    <property type="match status" value="3"/>
</dbReference>
<evidence type="ECO:0000256" key="1">
    <source>
        <dbReference type="ARBA" id="ARBA00004448"/>
    </source>
</evidence>
<dbReference type="InterPro" id="IPR018108">
    <property type="entry name" value="MCP_transmembrane"/>
</dbReference>
<dbReference type="FunFam" id="1.50.40.10:FF:000041">
    <property type="entry name" value="Mitochondrial substrate carrier family protein"/>
    <property type="match status" value="1"/>
</dbReference>
<dbReference type="Gene3D" id="1.50.40.10">
    <property type="entry name" value="Mitochondrial carrier domain"/>
    <property type="match status" value="1"/>
</dbReference>
<sequence>MGVETRGLSSEREKSHSCFTEVPLGILMSSLHSAKEFIFPVVWSCVGRTFAEHTSNSVPAIVLASVSFTQDRLVYQDSSDNGRQALSKETSSCPNLPQEGGQSKLLQSHHFSLSTVRLRGGFLQLCTDEDTSDTKKSLNSFSEHRNRLSLQGLSSIIPSCCLMLKQDCGTDKANNSLCYDGCSLQRPSMGMPLLQTMMEHCLFAGSIISKQAGQVVPVNDSFLCAINDSKEKVMGFLHENLCINVQFQSNQQASSFFRKPDIDKKAELSSCAKPASLGFARVGGDIKAIVPSVTNTESSASLSQSGTTASEHEETSSTSTAGLFKMPMPTIERLRTTFSNVSLAEIIEFVPQLGKTSQDFPDKKKLFSVQDFFRYTEAEGRRFFEELDRDNDGQVTLEDLEAAMRKRRLPQQYAREFLRRTRKNWFAKSFGWNEFLSLMEQKEPMMLRAYNSLSLSKSGTLQKSQVLTSLRSAGLPATEENVAAMLRCLDPDTKGSVAYGQFRNFMLLLPPERLGDDPRMVWFEAATVVPMAPPVTVPAESVLKSALAGGLACALSTCLMHPLDTIKTRVQASSTLSFPQLISRLPEIGVTGLYRGSIPAILGQFSSHGLRTGIFEASKLLLTSLAPGLPELQVQSLASFCSTFLGTAVRIPCEVLKQRLQANIFNNVGEAIVGTWRQDGPRGFFRGTGATLCREVPFYVAGMGIYAEAKKVMRRVLNRELEPWETIFVGAISGGLAAVCTTPFDVMKTRTMTAAPGLSTKMSTIAFTIVREEGLLGLFKGAVPRFFWIAPLGAMNFAGYELAKRAMEKKEED</sequence>
<proteinExistence type="inferred from homology"/>
<evidence type="ECO:0000256" key="9">
    <source>
        <dbReference type="PROSITE-ProRule" id="PRU00282"/>
    </source>
</evidence>
<evidence type="ECO:0000313" key="12">
    <source>
        <dbReference type="EMBL" id="KAI5071864.1"/>
    </source>
</evidence>
<comment type="caution">
    <text evidence="12">The sequence shown here is derived from an EMBL/GenBank/DDBJ whole genome shotgun (WGS) entry which is preliminary data.</text>
</comment>
<dbReference type="OrthoDB" id="276989at2759"/>
<dbReference type="InterPro" id="IPR011992">
    <property type="entry name" value="EF-hand-dom_pair"/>
</dbReference>
<keyword evidence="3" id="KW-0813">Transport</keyword>
<keyword evidence="8 9" id="KW-0472">Membrane</keyword>
<feature type="region of interest" description="Disordered" evidence="10">
    <location>
        <begin position="81"/>
        <end position="102"/>
    </location>
</feature>
<evidence type="ECO:0000313" key="13">
    <source>
        <dbReference type="Proteomes" id="UP000886520"/>
    </source>
</evidence>
<evidence type="ECO:0000256" key="5">
    <source>
        <dbReference type="ARBA" id="ARBA00022737"/>
    </source>
</evidence>
<dbReference type="EMBL" id="JABFUD020000013">
    <property type="protein sequence ID" value="KAI5071864.1"/>
    <property type="molecule type" value="Genomic_DNA"/>
</dbReference>
<feature type="repeat" description="Solcar" evidence="9">
    <location>
        <begin position="540"/>
        <end position="621"/>
    </location>
</feature>
<keyword evidence="6" id="KW-0106">Calcium</keyword>
<accession>A0A9D4UQB7</accession>
<dbReference type="Proteomes" id="UP000886520">
    <property type="component" value="Chromosome 13"/>
</dbReference>
<dbReference type="InterPro" id="IPR023395">
    <property type="entry name" value="MCP_dom_sf"/>
</dbReference>
<keyword evidence="5" id="KW-0677">Repeat</keyword>
<dbReference type="SUPFAM" id="SSF103506">
    <property type="entry name" value="Mitochondrial carrier"/>
    <property type="match status" value="1"/>
</dbReference>
<dbReference type="PANTHER" id="PTHR45667">
    <property type="entry name" value="S-ADENOSYLMETHIONINE MITOCHONDRIAL CARRIER PROTEIN"/>
    <property type="match status" value="1"/>
</dbReference>
<gene>
    <name evidence="12" type="ORF">GOP47_0014115</name>
</gene>
<dbReference type="InterPro" id="IPR002048">
    <property type="entry name" value="EF_hand_dom"/>
</dbReference>
<protein>
    <recommendedName>
        <fullName evidence="11">EF-hand domain-containing protein</fullName>
    </recommendedName>
</protein>
<evidence type="ECO:0000256" key="7">
    <source>
        <dbReference type="ARBA" id="ARBA00022989"/>
    </source>
</evidence>
<feature type="repeat" description="Solcar" evidence="9">
    <location>
        <begin position="630"/>
        <end position="712"/>
    </location>
</feature>
<reference evidence="12" key="1">
    <citation type="submission" date="2021-01" db="EMBL/GenBank/DDBJ databases">
        <title>Adiantum capillus-veneris genome.</title>
        <authorList>
            <person name="Fang Y."/>
            <person name="Liao Q."/>
        </authorList>
    </citation>
    <scope>NUCLEOTIDE SEQUENCE</scope>
    <source>
        <strain evidence="12">H3</strain>
        <tissue evidence="12">Leaf</tissue>
    </source>
</reference>
<evidence type="ECO:0000256" key="8">
    <source>
        <dbReference type="ARBA" id="ARBA00023136"/>
    </source>
</evidence>
<evidence type="ECO:0000256" key="4">
    <source>
        <dbReference type="ARBA" id="ARBA00022692"/>
    </source>
</evidence>
<dbReference type="Gene3D" id="1.10.238.10">
    <property type="entry name" value="EF-hand"/>
    <property type="match status" value="1"/>
</dbReference>
<evidence type="ECO:0000256" key="2">
    <source>
        <dbReference type="ARBA" id="ARBA00006375"/>
    </source>
</evidence>
<keyword evidence="7" id="KW-1133">Transmembrane helix</keyword>
<evidence type="ECO:0000259" key="11">
    <source>
        <dbReference type="PROSITE" id="PS50222"/>
    </source>
</evidence>
<feature type="domain" description="EF-hand" evidence="11">
    <location>
        <begin position="375"/>
        <end position="410"/>
    </location>
</feature>
<evidence type="ECO:0000256" key="3">
    <source>
        <dbReference type="ARBA" id="ARBA00022448"/>
    </source>
</evidence>
<keyword evidence="13" id="KW-1185">Reference proteome</keyword>
<dbReference type="InterPro" id="IPR018247">
    <property type="entry name" value="EF_Hand_1_Ca_BS"/>
</dbReference>
<organism evidence="12 13">
    <name type="scientific">Adiantum capillus-veneris</name>
    <name type="common">Maidenhair fern</name>
    <dbReference type="NCBI Taxonomy" id="13818"/>
    <lineage>
        <taxon>Eukaryota</taxon>
        <taxon>Viridiplantae</taxon>
        <taxon>Streptophyta</taxon>
        <taxon>Embryophyta</taxon>
        <taxon>Tracheophyta</taxon>
        <taxon>Polypodiopsida</taxon>
        <taxon>Polypodiidae</taxon>
        <taxon>Polypodiales</taxon>
        <taxon>Pteridineae</taxon>
        <taxon>Pteridaceae</taxon>
        <taxon>Vittarioideae</taxon>
        <taxon>Adiantum</taxon>
    </lineage>
</organism>
<comment type="similarity">
    <text evidence="2">Belongs to the mitochondrial carrier (TC 2.A.29) family.</text>
</comment>
<keyword evidence="4 9" id="KW-0812">Transmembrane</keyword>
<dbReference type="PROSITE" id="PS50222">
    <property type="entry name" value="EF_HAND_2"/>
    <property type="match status" value="1"/>
</dbReference>
<evidence type="ECO:0000256" key="10">
    <source>
        <dbReference type="SAM" id="MobiDB-lite"/>
    </source>
</evidence>
<dbReference type="Pfam" id="PF00153">
    <property type="entry name" value="Mito_carr"/>
    <property type="match status" value="3"/>
</dbReference>
<dbReference type="AlphaFoldDB" id="A0A9D4UQB7"/>
<dbReference type="PROSITE" id="PS00018">
    <property type="entry name" value="EF_HAND_1"/>
    <property type="match status" value="1"/>
</dbReference>
<comment type="subcellular location">
    <subcellularLocation>
        <location evidence="1">Mitochondrion inner membrane</location>
        <topology evidence="1">Multi-pass membrane protein</topology>
    </subcellularLocation>
</comment>
<evidence type="ECO:0000256" key="6">
    <source>
        <dbReference type="ARBA" id="ARBA00022837"/>
    </source>
</evidence>
<feature type="repeat" description="Solcar" evidence="9">
    <location>
        <begin position="721"/>
        <end position="806"/>
    </location>
</feature>
<dbReference type="GO" id="GO:0005509">
    <property type="term" value="F:calcium ion binding"/>
    <property type="evidence" value="ECO:0007669"/>
    <property type="project" value="InterPro"/>
</dbReference>
<name>A0A9D4UQB7_ADICA</name>
<dbReference type="GO" id="GO:0005743">
    <property type="term" value="C:mitochondrial inner membrane"/>
    <property type="evidence" value="ECO:0007669"/>
    <property type="project" value="UniProtKB-SubCell"/>
</dbReference>